<comment type="similarity">
    <text evidence="7">Belongs to the glycosyltransferase 87 family.</text>
</comment>
<dbReference type="GO" id="GO:0016758">
    <property type="term" value="F:hexosyltransferase activity"/>
    <property type="evidence" value="ECO:0007669"/>
    <property type="project" value="InterPro"/>
</dbReference>
<keyword evidence="4 9" id="KW-0812">Transmembrane</keyword>
<dbReference type="EMBL" id="FNBT01000002">
    <property type="protein sequence ID" value="SDF26946.1"/>
    <property type="molecule type" value="Genomic_DNA"/>
</dbReference>
<evidence type="ECO:0000256" key="6">
    <source>
        <dbReference type="ARBA" id="ARBA00023136"/>
    </source>
</evidence>
<dbReference type="STRING" id="1550231.SAMN05660662_1645"/>
<evidence type="ECO:0000256" key="9">
    <source>
        <dbReference type="SAM" id="Phobius"/>
    </source>
</evidence>
<dbReference type="InterPro" id="IPR018584">
    <property type="entry name" value="GT87"/>
</dbReference>
<feature type="transmembrane region" description="Helical" evidence="9">
    <location>
        <begin position="289"/>
        <end position="308"/>
    </location>
</feature>
<dbReference type="AlphaFoldDB" id="A0A1G7JPZ6"/>
<keyword evidence="11" id="KW-1185">Reference proteome</keyword>
<dbReference type="GO" id="GO:0005886">
    <property type="term" value="C:plasma membrane"/>
    <property type="evidence" value="ECO:0007669"/>
    <property type="project" value="UniProtKB-SubCell"/>
</dbReference>
<evidence type="ECO:0000256" key="1">
    <source>
        <dbReference type="ARBA" id="ARBA00004651"/>
    </source>
</evidence>
<feature type="transmembrane region" description="Helical" evidence="9">
    <location>
        <begin position="263"/>
        <end position="280"/>
    </location>
</feature>
<dbReference type="RefSeq" id="WP_091764691.1">
    <property type="nucleotide sequence ID" value="NZ_FNBT01000002.1"/>
</dbReference>
<feature type="transmembrane region" description="Helical" evidence="9">
    <location>
        <begin position="328"/>
        <end position="346"/>
    </location>
</feature>
<name>A0A1G7JPZ6_9ACTN</name>
<accession>A0A1G7JPZ6</accession>
<dbReference type="OrthoDB" id="2043766at2"/>
<gene>
    <name evidence="10" type="ORF">SAMN05660662_1645</name>
</gene>
<evidence type="ECO:0000256" key="3">
    <source>
        <dbReference type="ARBA" id="ARBA00022679"/>
    </source>
</evidence>
<keyword evidence="3" id="KW-0808">Transferase</keyword>
<evidence type="ECO:0000313" key="10">
    <source>
        <dbReference type="EMBL" id="SDF26946.1"/>
    </source>
</evidence>
<reference evidence="11" key="1">
    <citation type="submission" date="2016-10" db="EMBL/GenBank/DDBJ databases">
        <authorList>
            <person name="Varghese N."/>
            <person name="Submissions S."/>
        </authorList>
    </citation>
    <scope>NUCLEOTIDE SEQUENCE [LARGE SCALE GENOMIC DNA]</scope>
    <source>
        <strain evidence="11">DSM 44268</strain>
    </source>
</reference>
<organism evidence="10 11">
    <name type="scientific">Blastococcus aurantiacus</name>
    <dbReference type="NCBI Taxonomy" id="1550231"/>
    <lineage>
        <taxon>Bacteria</taxon>
        <taxon>Bacillati</taxon>
        <taxon>Actinomycetota</taxon>
        <taxon>Actinomycetes</taxon>
        <taxon>Geodermatophilales</taxon>
        <taxon>Geodermatophilaceae</taxon>
        <taxon>Blastococcus</taxon>
    </lineage>
</organism>
<evidence type="ECO:0000256" key="8">
    <source>
        <dbReference type="SAM" id="MobiDB-lite"/>
    </source>
</evidence>
<evidence type="ECO:0000256" key="2">
    <source>
        <dbReference type="ARBA" id="ARBA00022475"/>
    </source>
</evidence>
<sequence length="405" mass="42502">MNAPSIVARATRPQVLRTVALLVAVLAAVGSVAIGARRALSPEGGFGSSDFQWSPARLFLEGVDPYQARLDGSPEIILTQSPNYLHLLYELLVPFGAMPFRTASIVWLVLTVVLAIGLAVFYARTASLGRTGTLLLVAMVLASTPMRLGLGYGQHAVFLLVFATIAFAAAARPWAGAPLAVSLTKYSFAPLALVLLVAGRLRTVVVAGVVLLAAAVVFAVVTSTDLLEALLAPFEVSRTAVGDGAADLMTVAGLTPWLDGNDLFVTALAVGGSVLLAGLARRQIRSGDWVFVLGIASVISLLCFKHLVHDLVFLLPVVVLVLRLRGARAVWGWVLLAYHWFLVGVVSQLGTPMDHPAVIVTSFLAMSALYAVLVGDPRALRPADGDVDGAAGTTARTPVRELSGS</sequence>
<feature type="transmembrane region" description="Helical" evidence="9">
    <location>
        <begin position="358"/>
        <end position="375"/>
    </location>
</feature>
<dbReference type="Proteomes" id="UP000199406">
    <property type="component" value="Unassembled WGS sequence"/>
</dbReference>
<evidence type="ECO:0000313" key="11">
    <source>
        <dbReference type="Proteomes" id="UP000199406"/>
    </source>
</evidence>
<evidence type="ECO:0000256" key="5">
    <source>
        <dbReference type="ARBA" id="ARBA00022989"/>
    </source>
</evidence>
<keyword evidence="6 9" id="KW-0472">Membrane</keyword>
<keyword evidence="5 9" id="KW-1133">Transmembrane helix</keyword>
<feature type="transmembrane region" description="Helical" evidence="9">
    <location>
        <begin position="188"/>
        <end position="221"/>
    </location>
</feature>
<evidence type="ECO:0000256" key="4">
    <source>
        <dbReference type="ARBA" id="ARBA00022692"/>
    </source>
</evidence>
<feature type="transmembrane region" description="Helical" evidence="9">
    <location>
        <begin position="156"/>
        <end position="176"/>
    </location>
</feature>
<evidence type="ECO:0000256" key="7">
    <source>
        <dbReference type="ARBA" id="ARBA00024033"/>
    </source>
</evidence>
<keyword evidence="2" id="KW-1003">Cell membrane</keyword>
<feature type="transmembrane region" description="Helical" evidence="9">
    <location>
        <begin position="104"/>
        <end position="122"/>
    </location>
</feature>
<comment type="subcellular location">
    <subcellularLocation>
        <location evidence="1">Cell membrane</location>
        <topology evidence="1">Multi-pass membrane protein</topology>
    </subcellularLocation>
</comment>
<feature type="region of interest" description="Disordered" evidence="8">
    <location>
        <begin position="385"/>
        <end position="405"/>
    </location>
</feature>
<evidence type="ECO:0008006" key="12">
    <source>
        <dbReference type="Google" id="ProtNLM"/>
    </source>
</evidence>
<proteinExistence type="inferred from homology"/>
<protein>
    <recommendedName>
        <fullName evidence="12">DUF2029 domain-containing protein</fullName>
    </recommendedName>
</protein>
<dbReference type="Pfam" id="PF09594">
    <property type="entry name" value="GT87"/>
    <property type="match status" value="1"/>
</dbReference>